<protein>
    <recommendedName>
        <fullName evidence="3">DUF3800 domain-containing protein</fullName>
    </recommendedName>
</protein>
<organism evidence="1 2">
    <name type="scientific">Tessaracoccus bendigoensis DSM 12906</name>
    <dbReference type="NCBI Taxonomy" id="1123357"/>
    <lineage>
        <taxon>Bacteria</taxon>
        <taxon>Bacillati</taxon>
        <taxon>Actinomycetota</taxon>
        <taxon>Actinomycetes</taxon>
        <taxon>Propionibacteriales</taxon>
        <taxon>Propionibacteriaceae</taxon>
        <taxon>Tessaracoccus</taxon>
    </lineage>
</organism>
<accession>A0A1M6E4M4</accession>
<keyword evidence="2" id="KW-1185">Reference proteome</keyword>
<sequence length="191" mass="21584">MRRGVGWRRCSIGFEDRHGSDRWRQENYFKYAGNTSSSTHSTATPIPPTTRPVGWYPTLAALGVELTNTHTRRGRSSIGHLAQRCHGLLSKGQTLALFVDESPKQDDIRAHVREFKKNGTWSKIDRRPLKNILDTVYFAPSCESRLLQAADLVSYAHFRARMTPVTSKSHGAGKQAWGIVENLCDCNFWVP</sequence>
<dbReference type="RefSeq" id="WP_175558253.1">
    <property type="nucleotide sequence ID" value="NZ_FQZG01000015.1"/>
</dbReference>
<reference evidence="1 2" key="1">
    <citation type="submission" date="2016-11" db="EMBL/GenBank/DDBJ databases">
        <authorList>
            <person name="Jaros S."/>
            <person name="Januszkiewicz K."/>
            <person name="Wedrychowicz H."/>
        </authorList>
    </citation>
    <scope>NUCLEOTIDE SEQUENCE [LARGE SCALE GENOMIC DNA]</scope>
    <source>
        <strain evidence="1 2">DSM 12906</strain>
    </source>
</reference>
<proteinExistence type="predicted"/>
<evidence type="ECO:0000313" key="2">
    <source>
        <dbReference type="Proteomes" id="UP000184512"/>
    </source>
</evidence>
<evidence type="ECO:0000313" key="1">
    <source>
        <dbReference type="EMBL" id="SHI80208.1"/>
    </source>
</evidence>
<dbReference type="InterPro" id="IPR024524">
    <property type="entry name" value="DUF3800"/>
</dbReference>
<dbReference type="AlphaFoldDB" id="A0A1M6E4M4"/>
<gene>
    <name evidence="1" type="ORF">SAMN02745244_01101</name>
</gene>
<dbReference type="EMBL" id="FQZG01000015">
    <property type="protein sequence ID" value="SHI80208.1"/>
    <property type="molecule type" value="Genomic_DNA"/>
</dbReference>
<dbReference type="Pfam" id="PF12686">
    <property type="entry name" value="DUF3800"/>
    <property type="match status" value="1"/>
</dbReference>
<name>A0A1M6E4M4_9ACTN</name>
<evidence type="ECO:0008006" key="3">
    <source>
        <dbReference type="Google" id="ProtNLM"/>
    </source>
</evidence>
<dbReference type="Proteomes" id="UP000184512">
    <property type="component" value="Unassembled WGS sequence"/>
</dbReference>